<dbReference type="RefSeq" id="WP_258387016.1">
    <property type="nucleotide sequence ID" value="NZ_CP091430.1"/>
</dbReference>
<dbReference type="InterPro" id="IPR036237">
    <property type="entry name" value="Xyl_isomerase-like_sf"/>
</dbReference>
<dbReference type="PANTHER" id="PTHR12110">
    <property type="entry name" value="HYDROXYPYRUVATE ISOMERASE"/>
    <property type="match status" value="1"/>
</dbReference>
<dbReference type="InterPro" id="IPR050312">
    <property type="entry name" value="IolE/XylAMocC-like"/>
</dbReference>
<keyword evidence="2" id="KW-0413">Isomerase</keyword>
<proteinExistence type="predicted"/>
<accession>A0ABY5SBP9</accession>
<dbReference type="SUPFAM" id="SSF51658">
    <property type="entry name" value="Xylose isomerase-like"/>
    <property type="match status" value="1"/>
</dbReference>
<evidence type="ECO:0000313" key="2">
    <source>
        <dbReference type="EMBL" id="UVI30953.1"/>
    </source>
</evidence>
<dbReference type="Proteomes" id="UP001057877">
    <property type="component" value="Chromosome"/>
</dbReference>
<evidence type="ECO:0000259" key="1">
    <source>
        <dbReference type="Pfam" id="PF01261"/>
    </source>
</evidence>
<gene>
    <name evidence="2" type="ORF">L1F29_03555</name>
</gene>
<sequence>MKLGVFTQWIKADSIEELAMKVRSYNLECVVLDSYPGLDINLDDPEPALGERIKQAFAKAGVEIAAIGGYSNLLHQDPEARENVHRRFVGLMKLCQQVGSPMLCSETGTFHPSSDWDWDPANSNEGALTALIETVRPLAETAKKYGVILGFEPYVMNVAYSAERAARFVKELGADNVQLVADPAGFLDKISLTKQEEEIPKAFEAMAPHLGLVHVEDCLPDPNGHFLFKGSGHGMLDYTIFMEQVARTGYKGPLILEHLNEDEVAGAREYVLKHWNEAKKKVESGLV</sequence>
<dbReference type="Pfam" id="PF01261">
    <property type="entry name" value="AP_endonuc_2"/>
    <property type="match status" value="1"/>
</dbReference>
<dbReference type="Gene3D" id="3.20.20.150">
    <property type="entry name" value="Divalent-metal-dependent TIM barrel enzymes"/>
    <property type="match status" value="1"/>
</dbReference>
<dbReference type="PANTHER" id="PTHR12110:SF21">
    <property type="entry name" value="XYLOSE ISOMERASE-LIKE TIM BARREL DOMAIN-CONTAINING PROTEIN"/>
    <property type="match status" value="1"/>
</dbReference>
<feature type="domain" description="Xylose isomerase-like TIM barrel" evidence="1">
    <location>
        <begin position="51"/>
        <end position="264"/>
    </location>
</feature>
<dbReference type="EMBL" id="CP091430">
    <property type="protein sequence ID" value="UVI30953.1"/>
    <property type="molecule type" value="Genomic_DNA"/>
</dbReference>
<protein>
    <submittedName>
        <fullName evidence="2">Sugar phosphate isomerase/epimerase</fullName>
    </submittedName>
</protein>
<reference evidence="2" key="1">
    <citation type="submission" date="2022-01" db="EMBL/GenBank/DDBJ databases">
        <title>Paenibacillus spongiae sp. nov., isolated from marine sponge.</title>
        <authorList>
            <person name="Li Z."/>
            <person name="Zhang M."/>
        </authorList>
    </citation>
    <scope>NUCLEOTIDE SEQUENCE</scope>
    <source>
        <strain evidence="2">PHS-Z3</strain>
    </source>
</reference>
<organism evidence="2 3">
    <name type="scientific">Paenibacillus spongiae</name>
    <dbReference type="NCBI Taxonomy" id="2909671"/>
    <lineage>
        <taxon>Bacteria</taxon>
        <taxon>Bacillati</taxon>
        <taxon>Bacillota</taxon>
        <taxon>Bacilli</taxon>
        <taxon>Bacillales</taxon>
        <taxon>Paenibacillaceae</taxon>
        <taxon>Paenibacillus</taxon>
    </lineage>
</organism>
<keyword evidence="3" id="KW-1185">Reference proteome</keyword>
<evidence type="ECO:0000313" key="3">
    <source>
        <dbReference type="Proteomes" id="UP001057877"/>
    </source>
</evidence>
<dbReference type="GO" id="GO:0016853">
    <property type="term" value="F:isomerase activity"/>
    <property type="evidence" value="ECO:0007669"/>
    <property type="project" value="UniProtKB-KW"/>
</dbReference>
<name>A0ABY5SBP9_9BACL</name>
<dbReference type="InterPro" id="IPR013022">
    <property type="entry name" value="Xyl_isomerase-like_TIM-brl"/>
</dbReference>